<dbReference type="InterPro" id="IPR015672">
    <property type="entry name" value="GPHR/GTG"/>
</dbReference>
<dbReference type="PANTHER" id="PTHR15948:SF0">
    <property type="entry name" value="GOLGI PH REGULATOR A-RELATED"/>
    <property type="match status" value="1"/>
</dbReference>
<feature type="transmembrane region" description="Helical" evidence="2">
    <location>
        <begin position="61"/>
        <end position="83"/>
    </location>
</feature>
<dbReference type="PANTHER" id="PTHR15948">
    <property type="entry name" value="G-PROTEIN COUPLED RECEPTOR 89-RELATED"/>
    <property type="match status" value="1"/>
</dbReference>
<feature type="domain" description="Abscisic acid G-protein coupled receptor-like" evidence="3">
    <location>
        <begin position="678"/>
        <end position="755"/>
    </location>
</feature>
<keyword evidence="2" id="KW-0472">Membrane</keyword>
<dbReference type="Proteomes" id="UP001360560">
    <property type="component" value="Unassembled WGS sequence"/>
</dbReference>
<feature type="transmembrane region" description="Helical" evidence="2">
    <location>
        <begin position="734"/>
        <end position="752"/>
    </location>
</feature>
<gene>
    <name evidence="4" type="ORF">DASC09_011620</name>
</gene>
<reference evidence="4 5" key="1">
    <citation type="journal article" date="2023" name="Elife">
        <title>Identification of key yeast species and microbe-microbe interactions impacting larval growth of Drosophila in the wild.</title>
        <authorList>
            <person name="Mure A."/>
            <person name="Sugiura Y."/>
            <person name="Maeda R."/>
            <person name="Honda K."/>
            <person name="Sakurai N."/>
            <person name="Takahashi Y."/>
            <person name="Watada M."/>
            <person name="Katoh T."/>
            <person name="Gotoh A."/>
            <person name="Gotoh Y."/>
            <person name="Taniguchi I."/>
            <person name="Nakamura K."/>
            <person name="Hayashi T."/>
            <person name="Katayama T."/>
            <person name="Uemura T."/>
            <person name="Hattori Y."/>
        </authorList>
    </citation>
    <scope>NUCLEOTIDE SEQUENCE [LARGE SCALE GENOMIC DNA]</scope>
    <source>
        <strain evidence="4 5">SC-9</strain>
    </source>
</reference>
<name>A0AAV5QGC8_9ASCO</name>
<organism evidence="4 5">
    <name type="scientific">Saccharomycopsis crataegensis</name>
    <dbReference type="NCBI Taxonomy" id="43959"/>
    <lineage>
        <taxon>Eukaryota</taxon>
        <taxon>Fungi</taxon>
        <taxon>Dikarya</taxon>
        <taxon>Ascomycota</taxon>
        <taxon>Saccharomycotina</taxon>
        <taxon>Saccharomycetes</taxon>
        <taxon>Saccharomycopsidaceae</taxon>
        <taxon>Saccharomycopsis</taxon>
    </lineage>
</organism>
<dbReference type="AlphaFoldDB" id="A0AAV5QGC8"/>
<keyword evidence="2" id="KW-1133">Transmembrane helix</keyword>
<evidence type="ECO:0000313" key="5">
    <source>
        <dbReference type="Proteomes" id="UP001360560"/>
    </source>
</evidence>
<evidence type="ECO:0000259" key="3">
    <source>
        <dbReference type="Pfam" id="PF12430"/>
    </source>
</evidence>
<dbReference type="EMBL" id="BTFZ01000002">
    <property type="protein sequence ID" value="GMM33837.1"/>
    <property type="molecule type" value="Genomic_DNA"/>
</dbReference>
<evidence type="ECO:0000256" key="1">
    <source>
        <dbReference type="SAM" id="MobiDB-lite"/>
    </source>
</evidence>
<dbReference type="RefSeq" id="XP_064850837.1">
    <property type="nucleotide sequence ID" value="XM_064994765.1"/>
</dbReference>
<feature type="transmembrane region" description="Helical" evidence="2">
    <location>
        <begin position="6"/>
        <end position="25"/>
    </location>
</feature>
<keyword evidence="5" id="KW-1185">Reference proteome</keyword>
<feature type="transmembrane region" description="Helical" evidence="2">
    <location>
        <begin position="438"/>
        <end position="463"/>
    </location>
</feature>
<dbReference type="Pfam" id="PF12430">
    <property type="entry name" value="ABA_GPCR"/>
    <property type="match status" value="2"/>
</dbReference>
<evidence type="ECO:0000313" key="4">
    <source>
        <dbReference type="EMBL" id="GMM33837.1"/>
    </source>
</evidence>
<dbReference type="InterPro" id="IPR025969">
    <property type="entry name" value="ABA_GPCR_dom"/>
</dbReference>
<feature type="transmembrane region" description="Helical" evidence="2">
    <location>
        <begin position="363"/>
        <end position="381"/>
    </location>
</feature>
<feature type="region of interest" description="Disordered" evidence="1">
    <location>
        <begin position="538"/>
        <end position="558"/>
    </location>
</feature>
<proteinExistence type="predicted"/>
<keyword evidence="2" id="KW-0812">Transmembrane</keyword>
<sequence>MLESLLADFFSLIFIAVSCVTYYIWCSKFVYPFLPSFFAADQDGSDEDVNDASFEKLLHRLFATTISLSMLLIQLYLFQIINFLSSGVNRLAFKLSLNCLMFLIVLLIPLIIIYLLTSHFYQFFDIDSKISKLLDKLQINNGNLSTKQVTTLTVLFFICWLTCVSKIQLLFPSTRQEVQETTSKLIKVSSNDSITAKYIINISLIGITMMGSITGFNSLITIYKNVFKKSKPTASSSSSSSSSSSEIANSKPEQISILKQNLKILLKNHQEISDLLESRRQKYLMLKRSVGLEAYSQQNINDLQNQVATFQNYLKVIKSNILKTKNKINNLEASTSVFFDIINLNFTKFSSLFNKIMVVYCSYRYISIILIKLPLFIYSYLFTPNNSSNHYHNHNNIGNDNEEQNSHSSLSINLKNYLSKNYYQNTIDELSLLNTIELFISICFFITCFTGVLNTFNNLILIASKISSERKLLSSMMKSSSSTKRNLHKRMISEPINDNPYSQSISNSPIQTIEISNQSPRVNNDMGNPSISVENHQLQPKMSSPLRTPKREFSKSISTGSARIKYSQNVALTPTRGNFIKSLTPLNSRLQEAIALEQDPDSVYVNNDHQKYQEQQQQQQTGLLEPFQTAAQYSEIDLKQPLLKPASHFNDKLTIISSHFDNLNISENLELFASQTNQAKLISSCEKLLISELTVIYIISTSLMIRSTFGNQSVNIINNLFGLFEFDIHYLENLFEFWFVVASAITCLVLVFDRKKSLIFGTLIGNDEGFLDEESSIVQNFQQY</sequence>
<feature type="transmembrane region" description="Helical" evidence="2">
    <location>
        <begin position="95"/>
        <end position="116"/>
    </location>
</feature>
<feature type="transmembrane region" description="Helical" evidence="2">
    <location>
        <begin position="198"/>
        <end position="223"/>
    </location>
</feature>
<protein>
    <recommendedName>
        <fullName evidence="3">Abscisic acid G-protein coupled receptor-like domain-containing protein</fullName>
    </recommendedName>
</protein>
<accession>A0AAV5QGC8</accession>
<comment type="caution">
    <text evidence="4">The sequence shown here is derived from an EMBL/GenBank/DDBJ whole genome shotgun (WGS) entry which is preliminary data.</text>
</comment>
<evidence type="ECO:0000256" key="2">
    <source>
        <dbReference type="SAM" id="Phobius"/>
    </source>
</evidence>
<dbReference type="GeneID" id="90071816"/>
<feature type="transmembrane region" description="Helical" evidence="2">
    <location>
        <begin position="688"/>
        <end position="705"/>
    </location>
</feature>
<feature type="domain" description="Abscisic acid G-protein coupled receptor-like" evidence="3">
    <location>
        <begin position="348"/>
        <end position="468"/>
    </location>
</feature>